<keyword evidence="1" id="KW-0812">Transmembrane</keyword>
<feature type="transmembrane region" description="Helical" evidence="1">
    <location>
        <begin position="20"/>
        <end position="39"/>
    </location>
</feature>
<keyword evidence="1" id="KW-1133">Transmembrane helix</keyword>
<dbReference type="Proteomes" id="UP000249016">
    <property type="component" value="Unassembled WGS sequence"/>
</dbReference>
<reference evidence="2 3" key="1">
    <citation type="submission" date="2018-06" db="EMBL/GenBank/DDBJ databases">
        <title>Spirosoma sp. HMF3257 Genome sequencing and assembly.</title>
        <authorList>
            <person name="Kang H."/>
            <person name="Cha I."/>
            <person name="Kim H."/>
            <person name="Kang J."/>
            <person name="Joh K."/>
        </authorList>
    </citation>
    <scope>NUCLEOTIDE SEQUENCE [LARGE SCALE GENOMIC DNA]</scope>
    <source>
        <strain evidence="2 3">HMF3257</strain>
    </source>
</reference>
<keyword evidence="3" id="KW-1185">Reference proteome</keyword>
<dbReference type="EMBL" id="QLII01000001">
    <property type="protein sequence ID" value="RAI73262.1"/>
    <property type="molecule type" value="Genomic_DNA"/>
</dbReference>
<comment type="caution">
    <text evidence="2">The sequence shown here is derived from an EMBL/GenBank/DDBJ whole genome shotgun (WGS) entry which is preliminary data.</text>
</comment>
<evidence type="ECO:0000256" key="1">
    <source>
        <dbReference type="SAM" id="Phobius"/>
    </source>
</evidence>
<accession>A0A327NDT6</accession>
<evidence type="ECO:0000313" key="3">
    <source>
        <dbReference type="Proteomes" id="UP000249016"/>
    </source>
</evidence>
<feature type="transmembrane region" description="Helical" evidence="1">
    <location>
        <begin position="88"/>
        <end position="110"/>
    </location>
</feature>
<sequence>MKENLDAAKSIIEAVSSNVWTAIIGVFILTCFWMTLIYLRAPSFYHPAPVYIFIITAFSLAICWYLGAMIGLSFLFMKDDKSIDHVELLLKGSVYAIFMLGMLLAYSYFFSIRFRFSLQLGYSALIGTFISNYGSFLISSLKRNRKEKTTPAKDLPQ</sequence>
<protein>
    <submittedName>
        <fullName evidence="2">Uncharacterized protein</fullName>
    </submittedName>
</protein>
<proteinExistence type="predicted"/>
<feature type="transmembrane region" description="Helical" evidence="1">
    <location>
        <begin position="51"/>
        <end position="76"/>
    </location>
</feature>
<dbReference type="OrthoDB" id="10011604at2"/>
<organism evidence="2 3">
    <name type="scientific">Spirosoma telluris</name>
    <dbReference type="NCBI Taxonomy" id="2183553"/>
    <lineage>
        <taxon>Bacteria</taxon>
        <taxon>Pseudomonadati</taxon>
        <taxon>Bacteroidota</taxon>
        <taxon>Cytophagia</taxon>
        <taxon>Cytophagales</taxon>
        <taxon>Cytophagaceae</taxon>
        <taxon>Spirosoma</taxon>
    </lineage>
</organism>
<dbReference type="RefSeq" id="WP_111340144.1">
    <property type="nucleotide sequence ID" value="NZ_QLII01000001.1"/>
</dbReference>
<gene>
    <name evidence="2" type="ORF">HMF3257_00380</name>
</gene>
<evidence type="ECO:0000313" key="2">
    <source>
        <dbReference type="EMBL" id="RAI73262.1"/>
    </source>
</evidence>
<feature type="transmembrane region" description="Helical" evidence="1">
    <location>
        <begin position="116"/>
        <end position="138"/>
    </location>
</feature>
<keyword evidence="1" id="KW-0472">Membrane</keyword>
<name>A0A327NDT6_9BACT</name>
<dbReference type="AlphaFoldDB" id="A0A327NDT6"/>